<reference evidence="2" key="1">
    <citation type="journal article" date="2020" name="Mol. Plant Microbe">
        <title>Rhizobial microsymbionts of the narrowly endemic Oxytropis species growing in Kamchatka are characterized by significant genetic diversity and possess a set of genes that are associated with T3SS and T6SS secretion systems and can affect the development of symbiosis.</title>
        <authorList>
            <person name="Safronova V."/>
            <person name="Guro P."/>
            <person name="Sazanova A."/>
            <person name="Kuznetsova I."/>
            <person name="Belimov A."/>
            <person name="Yakubov V."/>
            <person name="Chirak E."/>
            <person name="Afonin A."/>
            <person name="Gogolev Y."/>
            <person name="Andronov E."/>
            <person name="Tikhonovich I."/>
        </authorList>
    </citation>
    <scope>NUCLEOTIDE SEQUENCE [LARGE SCALE GENOMIC DNA]</scope>
    <source>
        <strain evidence="2">581</strain>
    </source>
</reference>
<gene>
    <name evidence="1" type="ORF">HB776_28155</name>
</gene>
<evidence type="ECO:0000313" key="2">
    <source>
        <dbReference type="Proteomes" id="UP000515291"/>
    </source>
</evidence>
<dbReference type="KEGG" id="trb:HB776_28155"/>
<dbReference type="Proteomes" id="UP000515291">
    <property type="component" value="Chromosome"/>
</dbReference>
<dbReference type="EMBL" id="CP050292">
    <property type="protein sequence ID" value="QND74646.1"/>
    <property type="molecule type" value="Genomic_DNA"/>
</dbReference>
<dbReference type="RefSeq" id="WP_184513368.1">
    <property type="nucleotide sequence ID" value="NZ_CP050292.1"/>
</dbReference>
<name>A0A7G6U6L4_9BRAD</name>
<protein>
    <submittedName>
        <fullName evidence="1">Uncharacterized protein</fullName>
    </submittedName>
</protein>
<organism evidence="1 2">
    <name type="scientific">Tardiphaga robiniae</name>
    <dbReference type="NCBI Taxonomy" id="943830"/>
    <lineage>
        <taxon>Bacteria</taxon>
        <taxon>Pseudomonadati</taxon>
        <taxon>Pseudomonadota</taxon>
        <taxon>Alphaproteobacteria</taxon>
        <taxon>Hyphomicrobiales</taxon>
        <taxon>Nitrobacteraceae</taxon>
        <taxon>Tardiphaga</taxon>
    </lineage>
</organism>
<proteinExistence type="predicted"/>
<accession>A0A7G6U6L4</accession>
<dbReference type="AlphaFoldDB" id="A0A7G6U6L4"/>
<sequence>MAIGNGHQAFGGTRDRDSQSIALRRFSGHLARATIRATVRQKQQQFMIVNNSASFQQQIALK</sequence>
<evidence type="ECO:0000313" key="1">
    <source>
        <dbReference type="EMBL" id="QND74646.1"/>
    </source>
</evidence>